<comment type="caution">
    <text evidence="6">The sequence shown here is derived from an EMBL/GenBank/DDBJ whole genome shotgun (WGS) entry which is preliminary data.</text>
</comment>
<evidence type="ECO:0000256" key="2">
    <source>
        <dbReference type="ARBA" id="ARBA00008766"/>
    </source>
</evidence>
<dbReference type="Proteomes" id="UP000051888">
    <property type="component" value="Unassembled WGS sequence"/>
</dbReference>
<dbReference type="InterPro" id="IPR036005">
    <property type="entry name" value="Creatinase/aminopeptidase-like"/>
</dbReference>
<proteinExistence type="inferred from homology"/>
<reference evidence="6 7" key="1">
    <citation type="submission" date="2015-09" db="EMBL/GenBank/DDBJ databases">
        <title>Genome sequencing project for genomic taxonomy and phylogenomics of Bacillus-like bacteria.</title>
        <authorList>
            <person name="Liu B."/>
            <person name="Wang J."/>
            <person name="Zhu Y."/>
            <person name="Liu G."/>
            <person name="Chen Q."/>
            <person name="Chen Z."/>
            <person name="Lan J."/>
            <person name="Che J."/>
            <person name="Ge C."/>
            <person name="Shi H."/>
            <person name="Pan Z."/>
            <person name="Liu X."/>
        </authorList>
    </citation>
    <scope>NUCLEOTIDE SEQUENCE [LARGE SCALE GENOMIC DNA]</scope>
    <source>
        <strain evidence="6 7">LMG 18435</strain>
    </source>
</reference>
<dbReference type="STRING" id="157838.AN964_04645"/>
<evidence type="ECO:0000256" key="1">
    <source>
        <dbReference type="ARBA" id="ARBA00001936"/>
    </source>
</evidence>
<comment type="similarity">
    <text evidence="2">Belongs to the peptidase M24B family.</text>
</comment>
<feature type="domain" description="Creatinase N-terminal" evidence="5">
    <location>
        <begin position="4"/>
        <end position="129"/>
    </location>
</feature>
<dbReference type="OrthoDB" id="9806388at2"/>
<gene>
    <name evidence="6" type="ORF">AN964_04645</name>
</gene>
<name>A0A0Q3WVD7_9BACI</name>
<comment type="cofactor">
    <cofactor evidence="1">
        <name>Mn(2+)</name>
        <dbReference type="ChEBI" id="CHEBI:29035"/>
    </cofactor>
</comment>
<evidence type="ECO:0000259" key="5">
    <source>
        <dbReference type="Pfam" id="PF01321"/>
    </source>
</evidence>
<dbReference type="InterPro" id="IPR000587">
    <property type="entry name" value="Creatinase_N"/>
</dbReference>
<dbReference type="InterPro" id="IPR000994">
    <property type="entry name" value="Pept_M24"/>
</dbReference>
<dbReference type="PRINTS" id="PR00599">
    <property type="entry name" value="MAPEPTIDASE"/>
</dbReference>
<dbReference type="EMBL" id="LJJC01000004">
    <property type="protein sequence ID" value="KQL52874.1"/>
    <property type="molecule type" value="Genomic_DNA"/>
</dbReference>
<evidence type="ECO:0000313" key="7">
    <source>
        <dbReference type="Proteomes" id="UP000051888"/>
    </source>
</evidence>
<dbReference type="PATRIC" id="fig|157838.3.peg.1032"/>
<dbReference type="FunFam" id="3.90.230.10:FF:000014">
    <property type="entry name" value="Aminopeptidase P family protein"/>
    <property type="match status" value="1"/>
</dbReference>
<dbReference type="RefSeq" id="WP_055738583.1">
    <property type="nucleotide sequence ID" value="NZ_JAAIWL010000018.1"/>
</dbReference>
<dbReference type="InterPro" id="IPR050659">
    <property type="entry name" value="Peptidase_M24B"/>
</dbReference>
<dbReference type="InterPro" id="IPR029149">
    <property type="entry name" value="Creatin/AminoP/Spt16_N"/>
</dbReference>
<evidence type="ECO:0000256" key="3">
    <source>
        <dbReference type="ARBA" id="ARBA00022801"/>
    </source>
</evidence>
<organism evidence="6 7">
    <name type="scientific">Heyndrickxia shackletonii</name>
    <dbReference type="NCBI Taxonomy" id="157838"/>
    <lineage>
        <taxon>Bacteria</taxon>
        <taxon>Bacillati</taxon>
        <taxon>Bacillota</taxon>
        <taxon>Bacilli</taxon>
        <taxon>Bacillales</taxon>
        <taxon>Bacillaceae</taxon>
        <taxon>Heyndrickxia</taxon>
    </lineage>
</organism>
<evidence type="ECO:0000313" key="6">
    <source>
        <dbReference type="EMBL" id="KQL52874.1"/>
    </source>
</evidence>
<keyword evidence="3" id="KW-0378">Hydrolase</keyword>
<dbReference type="PANTHER" id="PTHR46112:SF3">
    <property type="entry name" value="AMINOPEPTIDASE YPDF"/>
    <property type="match status" value="1"/>
</dbReference>
<dbReference type="SUPFAM" id="SSF53092">
    <property type="entry name" value="Creatinase/prolidase N-terminal domain"/>
    <property type="match status" value="1"/>
</dbReference>
<dbReference type="Gene3D" id="3.90.230.10">
    <property type="entry name" value="Creatinase/methionine aminopeptidase superfamily"/>
    <property type="match status" value="1"/>
</dbReference>
<accession>A0A0Q3WVD7</accession>
<dbReference type="GO" id="GO:0008235">
    <property type="term" value="F:metalloexopeptidase activity"/>
    <property type="evidence" value="ECO:0007669"/>
    <property type="project" value="UniProtKB-ARBA"/>
</dbReference>
<keyword evidence="7" id="KW-1185">Reference proteome</keyword>
<dbReference type="AlphaFoldDB" id="A0A0Q3WVD7"/>
<sequence>MKKLENLRGTIKKLDIDGLIVTNPFNRQYLTGFTGTAGMVLISQTEAKFLTDFRYNDQAKEEVKDYEVIICKGSETLLKSVFDQINRMDLCTVGFESTDVSFDLYSQFEKNLEIRMKPTKSIIEEMRMIKTDEEIQKIKTAAEITDKTFKHILTFIKPGITELDLSHEIEYFMRKQGATTNASARIIVASGYRSAYPHGGASSKVIENGDIITFDFGAQYQGYASDMTRTVAVGEPNSKLKEIYQIVYDALELSLNTLQPGMSCREGDAIARDYITAKGYGEYFGHGGGHGIGLEIHEDPYFSKSSKQVLAPGMVVTVEPGIYIPGLGGVRIEDDVLIKSDGIEILTHSPKDLIII</sequence>
<dbReference type="InterPro" id="IPR001714">
    <property type="entry name" value="Pept_M24_MAP"/>
</dbReference>
<evidence type="ECO:0000259" key="4">
    <source>
        <dbReference type="Pfam" id="PF00557"/>
    </source>
</evidence>
<dbReference type="CDD" id="cd01092">
    <property type="entry name" value="APP-like"/>
    <property type="match status" value="1"/>
</dbReference>
<dbReference type="PANTHER" id="PTHR46112">
    <property type="entry name" value="AMINOPEPTIDASE"/>
    <property type="match status" value="1"/>
</dbReference>
<dbReference type="GO" id="GO:0004177">
    <property type="term" value="F:aminopeptidase activity"/>
    <property type="evidence" value="ECO:0007669"/>
    <property type="project" value="UniProtKB-ARBA"/>
</dbReference>
<dbReference type="Pfam" id="PF01321">
    <property type="entry name" value="Creatinase_N"/>
    <property type="match status" value="1"/>
</dbReference>
<feature type="domain" description="Peptidase M24" evidence="4">
    <location>
        <begin position="137"/>
        <end position="339"/>
    </location>
</feature>
<dbReference type="Gene3D" id="3.40.350.10">
    <property type="entry name" value="Creatinase/prolidase N-terminal domain"/>
    <property type="match status" value="1"/>
</dbReference>
<dbReference type="Pfam" id="PF00557">
    <property type="entry name" value="Peptidase_M24"/>
    <property type="match status" value="1"/>
</dbReference>
<protein>
    <submittedName>
        <fullName evidence="6">Xaa-Pro dipeptidase</fullName>
    </submittedName>
</protein>
<dbReference type="SUPFAM" id="SSF55920">
    <property type="entry name" value="Creatinase/aminopeptidase"/>
    <property type="match status" value="1"/>
</dbReference>